<evidence type="ECO:0000313" key="1">
    <source>
        <dbReference type="EMBL" id="DAD81403.1"/>
    </source>
</evidence>
<dbReference type="EMBL" id="BK014901">
    <property type="protein sequence ID" value="DAD81403.1"/>
    <property type="molecule type" value="Genomic_DNA"/>
</dbReference>
<proteinExistence type="predicted"/>
<protein>
    <submittedName>
        <fullName evidence="1">Uncharacterized protein</fullName>
    </submittedName>
</protein>
<sequence length="36" mass="4308">MCWSFVKLNKRQPAVKLPIYEVIQFFQSGASRTFTW</sequence>
<name>A0A8S5MHL1_9CAUD</name>
<organism evidence="1">
    <name type="scientific">Podoviridae sp. ctqve24</name>
    <dbReference type="NCBI Taxonomy" id="2826580"/>
    <lineage>
        <taxon>Viruses</taxon>
        <taxon>Duplodnaviria</taxon>
        <taxon>Heunggongvirae</taxon>
        <taxon>Uroviricota</taxon>
        <taxon>Caudoviricetes</taxon>
    </lineage>
</organism>
<reference evidence="1" key="1">
    <citation type="journal article" date="2021" name="Proc. Natl. Acad. Sci. U.S.A.">
        <title>A Catalog of Tens of Thousands of Viruses from Human Metagenomes Reveals Hidden Associations with Chronic Diseases.</title>
        <authorList>
            <person name="Tisza M.J."/>
            <person name="Buck C.B."/>
        </authorList>
    </citation>
    <scope>NUCLEOTIDE SEQUENCE</scope>
    <source>
        <strain evidence="1">Ctqve24</strain>
    </source>
</reference>
<accession>A0A8S5MHL1</accession>